<evidence type="ECO:0000256" key="2">
    <source>
        <dbReference type="ARBA" id="ARBA00022840"/>
    </source>
</evidence>
<feature type="domain" description="Protein kinase" evidence="4">
    <location>
        <begin position="40"/>
        <end position="377"/>
    </location>
</feature>
<dbReference type="GO" id="GO:0005524">
    <property type="term" value="F:ATP binding"/>
    <property type="evidence" value="ECO:0007669"/>
    <property type="project" value="UniProtKB-KW"/>
</dbReference>
<evidence type="ECO:0000256" key="1">
    <source>
        <dbReference type="ARBA" id="ARBA00022741"/>
    </source>
</evidence>
<dbReference type="OrthoDB" id="410920at2759"/>
<organism evidence="5">
    <name type="scientific">Absidia glauca</name>
    <name type="common">Pin mould</name>
    <dbReference type="NCBI Taxonomy" id="4829"/>
    <lineage>
        <taxon>Eukaryota</taxon>
        <taxon>Fungi</taxon>
        <taxon>Fungi incertae sedis</taxon>
        <taxon>Mucoromycota</taxon>
        <taxon>Mucoromycotina</taxon>
        <taxon>Mucoromycetes</taxon>
        <taxon>Mucorales</taxon>
        <taxon>Cunninghamellaceae</taxon>
        <taxon>Absidia</taxon>
    </lineage>
</organism>
<dbReference type="AlphaFoldDB" id="A0A163JV23"/>
<dbReference type="STRING" id="4829.A0A163JV23"/>
<feature type="compositionally biased region" description="Low complexity" evidence="3">
    <location>
        <begin position="175"/>
        <end position="201"/>
    </location>
</feature>
<dbReference type="GO" id="GO:0005737">
    <property type="term" value="C:cytoplasm"/>
    <property type="evidence" value="ECO:0007669"/>
    <property type="project" value="TreeGrafter"/>
</dbReference>
<feature type="region of interest" description="Disordered" evidence="3">
    <location>
        <begin position="31"/>
        <end position="107"/>
    </location>
</feature>
<dbReference type="PROSITE" id="PS50011">
    <property type="entry name" value="PROTEIN_KINASE_DOM"/>
    <property type="match status" value="1"/>
</dbReference>
<gene>
    <name evidence="5" type="primary">ABSGL_09557.1 scaffold 11342</name>
</gene>
<evidence type="ECO:0000259" key="4">
    <source>
        <dbReference type="PROSITE" id="PS50011"/>
    </source>
</evidence>
<accession>A0A163JV23</accession>
<feature type="region of interest" description="Disordered" evidence="3">
    <location>
        <begin position="145"/>
        <end position="232"/>
    </location>
</feature>
<feature type="region of interest" description="Disordered" evidence="3">
    <location>
        <begin position="112"/>
        <end position="131"/>
    </location>
</feature>
<dbReference type="Proteomes" id="UP000078561">
    <property type="component" value="Unassembled WGS sequence"/>
</dbReference>
<dbReference type="PANTHER" id="PTHR24346">
    <property type="entry name" value="MAP/MICROTUBULE AFFINITY-REGULATING KINASE"/>
    <property type="match status" value="1"/>
</dbReference>
<keyword evidence="1" id="KW-0547">Nucleotide-binding</keyword>
<dbReference type="EMBL" id="LT554228">
    <property type="protein sequence ID" value="SAM03714.1"/>
    <property type="molecule type" value="Genomic_DNA"/>
</dbReference>
<sequence>MPRLYHGSLKSRISPILTLSWWRQHLSRFSNKSDKRGISPDSSTTTNSSGAGAMFPARDWRSLSPSEPPLPMVPDHDPSILGSKLHSQLPDQTPKRFPHRQTSDNGNLSTIIEESDMQTDISTSPRNSSGHYWQFYQHHDEEQRHSIANTPPPTPTATMSLALDDNKDVSPPTGPSASTSTSSKTSSLSSSSSSSSSTHSFQPPPAWPIHPKTERRWSSSSSSSPTPETKAKRKFTKMIQAAFLFRQENKHNIPSEMELLFDSSNNINQLRLWIHGKIQYHTFEGDAQYIPPELSSRCVYQCDKVDVWVLGISLYRMLVGRYPFHANDDRRLLEKMQHADFGIPTFLSADAKDLLRRMLAPDPSRASLDLVVFHPWLKPYTVLVPPSCPPLPSKPTVEKHHKRKLPLAFHFVKAMVLMVDGPYPPPKQPYRDLGLPSAPL</sequence>
<dbReference type="SUPFAM" id="SSF56112">
    <property type="entry name" value="Protein kinase-like (PK-like)"/>
    <property type="match status" value="1"/>
</dbReference>
<dbReference type="Pfam" id="PF00069">
    <property type="entry name" value="Pkinase"/>
    <property type="match status" value="1"/>
</dbReference>
<evidence type="ECO:0000313" key="5">
    <source>
        <dbReference type="EMBL" id="SAM03714.1"/>
    </source>
</evidence>
<dbReference type="GO" id="GO:0035556">
    <property type="term" value="P:intracellular signal transduction"/>
    <property type="evidence" value="ECO:0007669"/>
    <property type="project" value="TreeGrafter"/>
</dbReference>
<dbReference type="GO" id="GO:0004674">
    <property type="term" value="F:protein serine/threonine kinase activity"/>
    <property type="evidence" value="ECO:0007669"/>
    <property type="project" value="TreeGrafter"/>
</dbReference>
<evidence type="ECO:0000256" key="3">
    <source>
        <dbReference type="SAM" id="MobiDB-lite"/>
    </source>
</evidence>
<dbReference type="SMART" id="SM00220">
    <property type="entry name" value="S_TKc"/>
    <property type="match status" value="1"/>
</dbReference>
<keyword evidence="6" id="KW-1185">Reference proteome</keyword>
<dbReference type="Gene3D" id="1.10.510.10">
    <property type="entry name" value="Transferase(Phosphotransferase) domain 1"/>
    <property type="match status" value="1"/>
</dbReference>
<evidence type="ECO:0000313" key="6">
    <source>
        <dbReference type="Proteomes" id="UP000078561"/>
    </source>
</evidence>
<dbReference type="InParanoid" id="A0A163JV23"/>
<protein>
    <recommendedName>
        <fullName evidence="4">Protein kinase domain-containing protein</fullName>
    </recommendedName>
</protein>
<dbReference type="InterPro" id="IPR011009">
    <property type="entry name" value="Kinase-like_dom_sf"/>
</dbReference>
<keyword evidence="2" id="KW-0067">ATP-binding</keyword>
<proteinExistence type="predicted"/>
<reference evidence="5" key="1">
    <citation type="submission" date="2016-04" db="EMBL/GenBank/DDBJ databases">
        <authorList>
            <person name="Evans L.H."/>
            <person name="Alamgir A."/>
            <person name="Owens N."/>
            <person name="Weber N.D."/>
            <person name="Virtaneva K."/>
            <person name="Barbian K."/>
            <person name="Babar A."/>
            <person name="Rosenke K."/>
        </authorList>
    </citation>
    <scope>NUCLEOTIDE SEQUENCE [LARGE SCALE GENOMIC DNA]</scope>
    <source>
        <strain evidence="5">CBS 101.48</strain>
    </source>
</reference>
<name>A0A163JV23_ABSGL</name>
<dbReference type="PANTHER" id="PTHR24346:SF30">
    <property type="entry name" value="MATERNAL EMBRYONIC LEUCINE ZIPPER KINASE"/>
    <property type="match status" value="1"/>
</dbReference>
<dbReference type="InterPro" id="IPR000719">
    <property type="entry name" value="Prot_kinase_dom"/>
</dbReference>